<gene>
    <name evidence="1" type="ORF">CDSM653_00418</name>
</gene>
<dbReference type="EMBL" id="ABXP02000030">
    <property type="protein sequence ID" value="KKC30563.1"/>
    <property type="molecule type" value="Genomic_DNA"/>
</dbReference>
<dbReference type="Proteomes" id="UP000010146">
    <property type="component" value="Unassembled WGS sequence"/>
</dbReference>
<evidence type="ECO:0000313" key="1">
    <source>
        <dbReference type="EMBL" id="KKC30563.1"/>
    </source>
</evidence>
<name>A0A0F5PPL0_9THEO</name>
<evidence type="ECO:0000313" key="2">
    <source>
        <dbReference type="Proteomes" id="UP000010146"/>
    </source>
</evidence>
<organism evidence="1 2">
    <name type="scientific">Caldanaerobacter subterraneus subsp. pacificus DSM 12653</name>
    <dbReference type="NCBI Taxonomy" id="391606"/>
    <lineage>
        <taxon>Bacteria</taxon>
        <taxon>Bacillati</taxon>
        <taxon>Bacillota</taxon>
        <taxon>Clostridia</taxon>
        <taxon>Thermoanaerobacterales</taxon>
        <taxon>Thermoanaerobacteraceae</taxon>
        <taxon>Caldanaerobacter</taxon>
    </lineage>
</organism>
<reference evidence="1 2" key="1">
    <citation type="submission" date="2008-07" db="EMBL/GenBank/DDBJ databases">
        <authorList>
            <person name="Gonzalez J."/>
            <person name="Sokolova T."/>
            <person name="Ferriera S."/>
            <person name="Johnson J."/>
            <person name="Kravitz S."/>
            <person name="Beeson K."/>
            <person name="Sutton G."/>
            <person name="Rogers Y.-H."/>
            <person name="Friedman R."/>
            <person name="Frazier M."/>
            <person name="Venter J.C."/>
        </authorList>
    </citation>
    <scope>NUCLEOTIDE SEQUENCE [LARGE SCALE GENOMIC DNA]</scope>
    <source>
        <strain evidence="1 2">DSM 12653</strain>
    </source>
</reference>
<comment type="caution">
    <text evidence="1">The sequence shown here is derived from an EMBL/GenBank/DDBJ whole genome shotgun (WGS) entry which is preliminary data.</text>
</comment>
<reference evidence="2" key="3">
    <citation type="submission" date="2015-02" db="EMBL/GenBank/DDBJ databases">
        <title>Genome analysis of three genomes within the thermophilic hydrogenogenic bacterial species Caldanaerobacter subterraneus.</title>
        <authorList>
            <person name="Sant'Anna F.H."/>
            <person name="Lebedinsky A."/>
            <person name="Sokolova T."/>
            <person name="Robb F.T."/>
            <person name="Gonzalez J.M."/>
        </authorList>
    </citation>
    <scope>NUCLEOTIDE SEQUENCE [LARGE SCALE GENOMIC DNA]</scope>
    <source>
        <strain evidence="2">DSM 12653</strain>
    </source>
</reference>
<protein>
    <submittedName>
        <fullName evidence="1">Uncharacterized protein</fullName>
    </submittedName>
</protein>
<proteinExistence type="predicted"/>
<accession>A0A0F5PPL0</accession>
<dbReference type="AlphaFoldDB" id="A0A0F5PPL0"/>
<sequence>MASGVLPYHLGRVSQKVPLLKLLLGPFFPEVIVL</sequence>
<reference evidence="1 2" key="2">
    <citation type="journal article" date="2015" name="BMC Genomics">
        <title>Analysis of three genomes within the thermophilic bacterial species Caldanaerobacter subterraneus with a focus on carbon monoxide dehydrogenase evolution and hydrolase diversity.</title>
        <authorList>
            <person name="Sant'Anna F.H."/>
            <person name="Lebedinsky A.V."/>
            <person name="Sokolova T.G."/>
            <person name="Robb F.T."/>
            <person name="Gonzalez J.M."/>
        </authorList>
    </citation>
    <scope>NUCLEOTIDE SEQUENCE [LARGE SCALE GENOMIC DNA]</scope>
    <source>
        <strain evidence="1 2">DSM 12653</strain>
    </source>
</reference>